<dbReference type="PANTHER" id="PTHR40619:SF3">
    <property type="entry name" value="FUNGAL STAND N-TERMINAL GOODBYE DOMAIN-CONTAINING PROTEIN"/>
    <property type="match status" value="1"/>
</dbReference>
<organism evidence="1 2">
    <name type="scientific">Mollisia scopiformis</name>
    <name type="common">Conifer needle endophyte fungus</name>
    <name type="synonym">Phialocephala scopiformis</name>
    <dbReference type="NCBI Taxonomy" id="149040"/>
    <lineage>
        <taxon>Eukaryota</taxon>
        <taxon>Fungi</taxon>
        <taxon>Dikarya</taxon>
        <taxon>Ascomycota</taxon>
        <taxon>Pezizomycotina</taxon>
        <taxon>Leotiomycetes</taxon>
        <taxon>Helotiales</taxon>
        <taxon>Mollisiaceae</taxon>
        <taxon>Mollisia</taxon>
    </lineage>
</organism>
<proteinExistence type="predicted"/>
<name>A0A132B704_MOLSC</name>
<dbReference type="RefSeq" id="XP_018062134.1">
    <property type="nucleotide sequence ID" value="XM_018206935.1"/>
</dbReference>
<gene>
    <name evidence="1" type="ORF">LY89DRAFT_352668</name>
</gene>
<dbReference type="PANTHER" id="PTHR40619">
    <property type="entry name" value="FUNGAL STAND N-TERMINAL GOODBYE DOMAIN-CONTAINING PROTEIN"/>
    <property type="match status" value="1"/>
</dbReference>
<keyword evidence="2" id="KW-1185">Reference proteome</keyword>
<protein>
    <submittedName>
        <fullName evidence="1">Uncharacterized protein</fullName>
    </submittedName>
</protein>
<dbReference type="InParanoid" id="A0A132B704"/>
<dbReference type="EMBL" id="KQ947438">
    <property type="protein sequence ID" value="KUJ07779.1"/>
    <property type="molecule type" value="Genomic_DNA"/>
</dbReference>
<dbReference type="GeneID" id="28816661"/>
<dbReference type="AlphaFoldDB" id="A0A132B704"/>
<dbReference type="OrthoDB" id="5419927at2759"/>
<evidence type="ECO:0000313" key="1">
    <source>
        <dbReference type="EMBL" id="KUJ07779.1"/>
    </source>
</evidence>
<dbReference type="KEGG" id="psco:LY89DRAFT_352668"/>
<accession>A0A132B704</accession>
<sequence length="599" mass="67600">METDILEQVQNLYPTRRPNEAALFIENRVILSQESDLPIYESQLDQFVSREAAYKQQIISAELWKNADEEKEKLFALVEQVQAKLSKTKVPQKNTKLRSCKWEEVISEVKDTSQKWKTSPSRTARARRCVEKLGQDSGALQAWVGLLPAGDYGSSICGAFKLAIGAASQLHKVEDCIFDALVEIPECMENARRYVSIYKDHPDQYLERKTFDLYLAVLRALSHIMQAFADDGIHRFLGSMAKQSTYKEELFKSVQEVKKLSGKIKEEAQQCLAERQARMNKTIDETHRSVDKTEKLVQSIYCMLVERMTSESKGLALANLQASAGSTPKKAIMGPHQSLKETKKLLKMLDYNARLPADDLEACLKLADLLDEEPMARAAAMVQHDKLRIWLAEGSSSRALLVNGNSDLGSAEGQSPLSLVDAELVKISESMEAAFVIKYFCGLHTQNLDPSPASSPVGMMASLVGQLLSQMIDREMDVDVSFLEKSNWKDVESHNLFALYMVFRNLVEQLPPKTLLVCVLDEVSLYETRSMGGETDTVMRRLTRLVANSTDVTFKMLVTCRGRALDFQQYFHPDILDLDEDIEVDDMAMWNIKHIRGSE</sequence>
<evidence type="ECO:0000313" key="2">
    <source>
        <dbReference type="Proteomes" id="UP000070700"/>
    </source>
</evidence>
<dbReference type="Proteomes" id="UP000070700">
    <property type="component" value="Unassembled WGS sequence"/>
</dbReference>
<reference evidence="1 2" key="1">
    <citation type="submission" date="2015-10" db="EMBL/GenBank/DDBJ databases">
        <title>Full genome of DAOMC 229536 Phialocephala scopiformis, a fungal endophyte of spruce producing the potent anti-insectan compound rugulosin.</title>
        <authorList>
            <consortium name="DOE Joint Genome Institute"/>
            <person name="Walker A.K."/>
            <person name="Frasz S.L."/>
            <person name="Seifert K.A."/>
            <person name="Miller J.D."/>
            <person name="Mondo S.J."/>
            <person name="Labutti K."/>
            <person name="Lipzen A."/>
            <person name="Dockter R."/>
            <person name="Kennedy M."/>
            <person name="Grigoriev I.V."/>
            <person name="Spatafora J.W."/>
        </authorList>
    </citation>
    <scope>NUCLEOTIDE SEQUENCE [LARGE SCALE GENOMIC DNA]</scope>
    <source>
        <strain evidence="1 2">CBS 120377</strain>
    </source>
</reference>